<name>A0A087UJR5_STEMI</name>
<reference evidence="2 3" key="1">
    <citation type="submission" date="2013-11" db="EMBL/GenBank/DDBJ databases">
        <title>Genome sequencing of Stegodyphus mimosarum.</title>
        <authorList>
            <person name="Bechsgaard J."/>
        </authorList>
    </citation>
    <scope>NUCLEOTIDE SEQUENCE [LARGE SCALE GENOMIC DNA]</scope>
</reference>
<protein>
    <submittedName>
        <fullName evidence="2">Uncharacterized protein</fullName>
    </submittedName>
</protein>
<dbReference type="EMBL" id="KK120138">
    <property type="protein sequence ID" value="KFM77604.1"/>
    <property type="molecule type" value="Genomic_DNA"/>
</dbReference>
<keyword evidence="3" id="KW-1185">Reference proteome</keyword>
<proteinExistence type="predicted"/>
<evidence type="ECO:0000313" key="3">
    <source>
        <dbReference type="Proteomes" id="UP000054359"/>
    </source>
</evidence>
<feature type="chain" id="PRO_5001830668" evidence="1">
    <location>
        <begin position="22"/>
        <end position="81"/>
    </location>
</feature>
<feature type="non-terminal residue" evidence="2">
    <location>
        <position position="81"/>
    </location>
</feature>
<accession>A0A087UJR5</accession>
<organism evidence="2 3">
    <name type="scientific">Stegodyphus mimosarum</name>
    <name type="common">African social velvet spider</name>
    <dbReference type="NCBI Taxonomy" id="407821"/>
    <lineage>
        <taxon>Eukaryota</taxon>
        <taxon>Metazoa</taxon>
        <taxon>Ecdysozoa</taxon>
        <taxon>Arthropoda</taxon>
        <taxon>Chelicerata</taxon>
        <taxon>Arachnida</taxon>
        <taxon>Araneae</taxon>
        <taxon>Araneomorphae</taxon>
        <taxon>Entelegynae</taxon>
        <taxon>Eresoidea</taxon>
        <taxon>Eresidae</taxon>
        <taxon>Stegodyphus</taxon>
    </lineage>
</organism>
<evidence type="ECO:0000313" key="2">
    <source>
        <dbReference type="EMBL" id="KFM77604.1"/>
    </source>
</evidence>
<sequence>MGICAVAYIILAFGLATQVIAQRMRQTGGMGGGTQGNAGGGAEGDYQAQMANYWYELGNFWSDLGEWWSDMSERMRMTMMG</sequence>
<gene>
    <name evidence="2" type="ORF">X975_06767</name>
</gene>
<feature type="signal peptide" evidence="1">
    <location>
        <begin position="1"/>
        <end position="21"/>
    </location>
</feature>
<dbReference type="AlphaFoldDB" id="A0A087UJR5"/>
<dbReference type="Proteomes" id="UP000054359">
    <property type="component" value="Unassembled WGS sequence"/>
</dbReference>
<evidence type="ECO:0000256" key="1">
    <source>
        <dbReference type="SAM" id="SignalP"/>
    </source>
</evidence>
<keyword evidence="1" id="KW-0732">Signal</keyword>